<dbReference type="RefSeq" id="WP_068805048.1">
    <property type="nucleotide sequence ID" value="NZ_CP014671.1"/>
</dbReference>
<gene>
    <name evidence="2" type="ORF">PG2T_10605</name>
</gene>
<accession>A0A1B1YUX1</accession>
<organism evidence="2 3">
    <name type="scientific">Immundisolibacter cernigliae</name>
    <dbReference type="NCBI Taxonomy" id="1810504"/>
    <lineage>
        <taxon>Bacteria</taxon>
        <taxon>Pseudomonadati</taxon>
        <taxon>Pseudomonadota</taxon>
        <taxon>Gammaproteobacteria</taxon>
        <taxon>Immundisolibacterales</taxon>
        <taxon>Immundisolibacteraceae</taxon>
        <taxon>Immundisolibacter</taxon>
    </lineage>
</organism>
<protein>
    <submittedName>
        <fullName evidence="2">Transcriptional regulator</fullName>
    </submittedName>
</protein>
<feature type="domain" description="SpoVT-AbrB" evidence="1">
    <location>
        <begin position="4"/>
        <end position="49"/>
    </location>
</feature>
<evidence type="ECO:0000313" key="3">
    <source>
        <dbReference type="Proteomes" id="UP000092952"/>
    </source>
</evidence>
<dbReference type="GO" id="GO:0003700">
    <property type="term" value="F:DNA-binding transcription factor activity"/>
    <property type="evidence" value="ECO:0007669"/>
    <property type="project" value="InterPro"/>
</dbReference>
<sequence>MISSKLTSKAQTTIPQPVRVALHLEPGDELVYEIDDQRVILTKAKTSDRADDPFRTFQEWSTEADAKAYADL</sequence>
<keyword evidence="3" id="KW-1185">Reference proteome</keyword>
<dbReference type="SUPFAM" id="SSF89447">
    <property type="entry name" value="AbrB/MazE/MraZ-like"/>
    <property type="match status" value="1"/>
</dbReference>
<proteinExistence type="predicted"/>
<dbReference type="GO" id="GO:0097351">
    <property type="term" value="F:toxin sequestering activity"/>
    <property type="evidence" value="ECO:0007669"/>
    <property type="project" value="InterPro"/>
</dbReference>
<dbReference type="EMBL" id="CP014671">
    <property type="protein sequence ID" value="ANX04575.1"/>
    <property type="molecule type" value="Genomic_DNA"/>
</dbReference>
<dbReference type="KEGG" id="gbi:PG2T_10605"/>
<dbReference type="Pfam" id="PF15937">
    <property type="entry name" value="PrlF_antitoxin"/>
    <property type="match status" value="1"/>
</dbReference>
<dbReference type="InterPro" id="IPR007159">
    <property type="entry name" value="SpoVT-AbrB_dom"/>
</dbReference>
<evidence type="ECO:0000313" key="2">
    <source>
        <dbReference type="EMBL" id="ANX04575.1"/>
    </source>
</evidence>
<dbReference type="GO" id="GO:0003677">
    <property type="term" value="F:DNA binding"/>
    <property type="evidence" value="ECO:0007669"/>
    <property type="project" value="InterPro"/>
</dbReference>
<dbReference type="InterPro" id="IPR031848">
    <property type="entry name" value="PrlF_antitoxin"/>
</dbReference>
<dbReference type="InParanoid" id="A0A1B1YUX1"/>
<dbReference type="Gene3D" id="2.10.260.10">
    <property type="match status" value="1"/>
</dbReference>
<reference evidence="3" key="1">
    <citation type="submission" date="2016-03" db="EMBL/GenBank/DDBJ databases">
        <title>Complete genome sequence of Solimmundus cernigliae, representing a novel lineage of polycyclic aromatic hydrocarbon degraders within the Gammaproteobacteria.</title>
        <authorList>
            <person name="Singleton D.R."/>
            <person name="Dickey A.N."/>
            <person name="Scholl E.H."/>
            <person name="Wright F.A."/>
            <person name="Aitken M.D."/>
        </authorList>
    </citation>
    <scope>NUCLEOTIDE SEQUENCE [LARGE SCALE GENOMIC DNA]</scope>
    <source>
        <strain evidence="3">TR3.2</strain>
    </source>
</reference>
<dbReference type="NCBIfam" id="TIGR01439">
    <property type="entry name" value="lp_hng_hel_AbrB"/>
    <property type="match status" value="1"/>
</dbReference>
<dbReference type="OrthoDB" id="9809003at2"/>
<dbReference type="GO" id="GO:0001558">
    <property type="term" value="P:regulation of cell growth"/>
    <property type="evidence" value="ECO:0007669"/>
    <property type="project" value="InterPro"/>
</dbReference>
<evidence type="ECO:0000259" key="1">
    <source>
        <dbReference type="SMART" id="SM00966"/>
    </source>
</evidence>
<dbReference type="InterPro" id="IPR037914">
    <property type="entry name" value="SpoVT-AbrB_sf"/>
</dbReference>
<dbReference type="SMART" id="SM00966">
    <property type="entry name" value="SpoVT_AbrB"/>
    <property type="match status" value="1"/>
</dbReference>
<dbReference type="AlphaFoldDB" id="A0A1B1YUX1"/>
<name>A0A1B1YUX1_9GAMM</name>
<dbReference type="Proteomes" id="UP000092952">
    <property type="component" value="Chromosome"/>
</dbReference>